<accession>A0A2U3LDW4</accession>
<sequence>MIFTPLVNTQAVEIYSLAEIMDALKGASAHKVNQMLHRKGRVWQVESFDHVLRSSESLDAKVQYLLENPARRGLARTWTDYPWLWKKPFVNPFTLAANT</sequence>
<organism evidence="1 2">
    <name type="scientific">Candidatus Sulfotelmatobacter kueseliae</name>
    <dbReference type="NCBI Taxonomy" id="2042962"/>
    <lineage>
        <taxon>Bacteria</taxon>
        <taxon>Pseudomonadati</taxon>
        <taxon>Acidobacteriota</taxon>
        <taxon>Terriglobia</taxon>
        <taxon>Terriglobales</taxon>
        <taxon>Candidatus Korobacteraceae</taxon>
        <taxon>Candidatus Sulfotelmatobacter</taxon>
    </lineage>
</organism>
<dbReference type="Gene3D" id="3.30.70.1290">
    <property type="entry name" value="Transposase IS200-like"/>
    <property type="match status" value="1"/>
</dbReference>
<dbReference type="EMBL" id="OMOD01000197">
    <property type="protein sequence ID" value="SPF50030.1"/>
    <property type="molecule type" value="Genomic_DNA"/>
</dbReference>
<evidence type="ECO:0000313" key="1">
    <source>
        <dbReference type="EMBL" id="SPF50030.1"/>
    </source>
</evidence>
<dbReference type="AlphaFoldDB" id="A0A2U3LDW4"/>
<dbReference type="Proteomes" id="UP000238701">
    <property type="component" value="Unassembled WGS sequence"/>
</dbReference>
<proteinExistence type="predicted"/>
<dbReference type="InterPro" id="IPR036515">
    <property type="entry name" value="Transposase_17_sf"/>
</dbReference>
<dbReference type="PANTHER" id="PTHR36966:SF1">
    <property type="entry name" value="REP-ASSOCIATED TYROSINE TRANSPOSASE"/>
    <property type="match status" value="1"/>
</dbReference>
<dbReference type="SUPFAM" id="SSF143422">
    <property type="entry name" value="Transposase IS200-like"/>
    <property type="match status" value="1"/>
</dbReference>
<reference evidence="2" key="1">
    <citation type="submission" date="2018-02" db="EMBL/GenBank/DDBJ databases">
        <authorList>
            <person name="Hausmann B."/>
        </authorList>
    </citation>
    <scope>NUCLEOTIDE SEQUENCE [LARGE SCALE GENOMIC DNA]</scope>
    <source>
        <strain evidence="2">Peat soil MAG SbA1</strain>
    </source>
</reference>
<dbReference type="GO" id="GO:0043565">
    <property type="term" value="F:sequence-specific DNA binding"/>
    <property type="evidence" value="ECO:0007669"/>
    <property type="project" value="TreeGrafter"/>
</dbReference>
<gene>
    <name evidence="1" type="ORF">SBA1_980033</name>
</gene>
<dbReference type="GO" id="GO:0006313">
    <property type="term" value="P:DNA transposition"/>
    <property type="evidence" value="ECO:0007669"/>
    <property type="project" value="InterPro"/>
</dbReference>
<evidence type="ECO:0008006" key="3">
    <source>
        <dbReference type="Google" id="ProtNLM"/>
    </source>
</evidence>
<evidence type="ECO:0000313" key="2">
    <source>
        <dbReference type="Proteomes" id="UP000238701"/>
    </source>
</evidence>
<dbReference type="PANTHER" id="PTHR36966">
    <property type="entry name" value="REP-ASSOCIATED TYROSINE TRANSPOSASE"/>
    <property type="match status" value="1"/>
</dbReference>
<protein>
    <recommendedName>
        <fullName evidence="3">Transposase</fullName>
    </recommendedName>
</protein>
<name>A0A2U3LDW4_9BACT</name>
<dbReference type="InterPro" id="IPR052715">
    <property type="entry name" value="RAYT_transposase"/>
</dbReference>
<dbReference type="GO" id="GO:0004803">
    <property type="term" value="F:transposase activity"/>
    <property type="evidence" value="ECO:0007669"/>
    <property type="project" value="InterPro"/>
</dbReference>